<organism evidence="3 6">
    <name type="scientific">Orbilia oligospora</name>
    <name type="common">Nematode-trapping fungus</name>
    <name type="synonym">Arthrobotrys oligospora</name>
    <dbReference type="NCBI Taxonomy" id="2813651"/>
    <lineage>
        <taxon>Eukaryota</taxon>
        <taxon>Fungi</taxon>
        <taxon>Dikarya</taxon>
        <taxon>Ascomycota</taxon>
        <taxon>Pezizomycotina</taxon>
        <taxon>Orbiliomycetes</taxon>
        <taxon>Orbiliales</taxon>
        <taxon>Orbiliaceae</taxon>
        <taxon>Orbilia</taxon>
    </lineage>
</organism>
<feature type="region of interest" description="Disordered" evidence="1">
    <location>
        <begin position="255"/>
        <end position="306"/>
    </location>
</feature>
<name>A0A6G1MM59_ORBOL</name>
<evidence type="ECO:0000313" key="5">
    <source>
        <dbReference type="Proteomes" id="UP000483672"/>
    </source>
</evidence>
<dbReference type="AlphaFoldDB" id="A0A6G1MM59"/>
<dbReference type="EMBL" id="WIPF01000010">
    <property type="protein sequence ID" value="KAF3230098.1"/>
    <property type="molecule type" value="Genomic_DNA"/>
</dbReference>
<sequence length="306" mass="34392">MPENRRIILSELGSPVWWSFPLFTGFISLYFNYQQLKVQPQAQALLCKVALKKSLDLWTWCSNSENIQDADCQQILGKNYYDIERQHKCGFIPPAPVGWMFGSSNGIDMVADSSGKFTVGDFDTRAIYITNFLIVIAIIYLIQWGALCIVDLFERLPFRKGKAPQSNLSSALEKPDPSSTSDEVLPPDTPEQTIEPGSSEEVVLPNALEQTIESGSSEEVLLPDAPEQIIQSGSSEEVFLSDSSEGIEENQHRWLEITPGQQRSNVETEAQTETFETASIQSGKTRQKKHTRYYKPESCFNDSPQH</sequence>
<keyword evidence="2" id="KW-0812">Transmembrane</keyword>
<proteinExistence type="predicted"/>
<dbReference type="OrthoDB" id="5383460at2759"/>
<comment type="caution">
    <text evidence="3">The sequence shown here is derived from an EMBL/GenBank/DDBJ whole genome shotgun (WGS) entry which is preliminary data.</text>
</comment>
<dbReference type="Proteomes" id="UP000483672">
    <property type="component" value="Unassembled WGS sequence"/>
</dbReference>
<accession>A0A6G1MM59</accession>
<evidence type="ECO:0000313" key="3">
    <source>
        <dbReference type="EMBL" id="KAF3221756.1"/>
    </source>
</evidence>
<feature type="compositionally biased region" description="Low complexity" evidence="1">
    <location>
        <begin position="267"/>
        <end position="278"/>
    </location>
</feature>
<dbReference type="EMBL" id="WIWT01000004">
    <property type="protein sequence ID" value="KAF3221756.1"/>
    <property type="molecule type" value="Genomic_DNA"/>
</dbReference>
<gene>
    <name evidence="4" type="ORF">TWF191_000339</name>
    <name evidence="3" type="ORF">TWF679_006969</name>
</gene>
<keyword evidence="2" id="KW-0472">Membrane</keyword>
<feature type="transmembrane region" description="Helical" evidence="2">
    <location>
        <begin position="12"/>
        <end position="31"/>
    </location>
</feature>
<evidence type="ECO:0000313" key="6">
    <source>
        <dbReference type="Proteomes" id="UP000614610"/>
    </source>
</evidence>
<keyword evidence="2" id="KW-1133">Transmembrane helix</keyword>
<feature type="region of interest" description="Disordered" evidence="1">
    <location>
        <begin position="162"/>
        <end position="199"/>
    </location>
</feature>
<evidence type="ECO:0000313" key="4">
    <source>
        <dbReference type="EMBL" id="KAF3230098.1"/>
    </source>
</evidence>
<reference evidence="3 5" key="1">
    <citation type="submission" date="2019-06" db="EMBL/GenBank/DDBJ databases">
        <authorList>
            <person name="Palmer J.M."/>
        </authorList>
    </citation>
    <scope>NUCLEOTIDE SEQUENCE</scope>
    <source>
        <strain evidence="4 5">TWF191</strain>
        <strain evidence="3">TWF679</strain>
    </source>
</reference>
<protein>
    <submittedName>
        <fullName evidence="3">Uncharacterized protein</fullName>
    </submittedName>
</protein>
<evidence type="ECO:0000256" key="2">
    <source>
        <dbReference type="SAM" id="Phobius"/>
    </source>
</evidence>
<dbReference type="Proteomes" id="UP000614610">
    <property type="component" value="Unassembled WGS sequence"/>
</dbReference>
<feature type="transmembrane region" description="Helical" evidence="2">
    <location>
        <begin position="126"/>
        <end position="153"/>
    </location>
</feature>
<evidence type="ECO:0000256" key="1">
    <source>
        <dbReference type="SAM" id="MobiDB-lite"/>
    </source>
</evidence>